<proteinExistence type="predicted"/>
<dbReference type="EMBL" id="JAQQDW010000072">
    <property type="protein sequence ID" value="MFM0107131.1"/>
    <property type="molecule type" value="Genomic_DNA"/>
</dbReference>
<evidence type="ECO:0000313" key="1">
    <source>
        <dbReference type="EMBL" id="MFM0107131.1"/>
    </source>
</evidence>
<comment type="caution">
    <text evidence="1">The sequence shown here is derived from an EMBL/GenBank/DDBJ whole genome shotgun (WGS) entry which is preliminary data.</text>
</comment>
<reference evidence="1 2" key="1">
    <citation type="journal article" date="2024" name="Chem. Sci.">
        <title>Discovery of megapolipeptins by genome mining of a Burkholderiales bacteria collection.</title>
        <authorList>
            <person name="Paulo B.S."/>
            <person name="Recchia M.J.J."/>
            <person name="Lee S."/>
            <person name="Fergusson C.H."/>
            <person name="Romanowski S.B."/>
            <person name="Hernandez A."/>
            <person name="Krull N."/>
            <person name="Liu D.Y."/>
            <person name="Cavanagh H."/>
            <person name="Bos A."/>
            <person name="Gray C.A."/>
            <person name="Murphy B.T."/>
            <person name="Linington R.G."/>
            <person name="Eustaquio A.S."/>
        </authorList>
    </citation>
    <scope>NUCLEOTIDE SEQUENCE [LARGE SCALE GENOMIC DNA]</scope>
    <source>
        <strain evidence="1 2">RL18-126-BIB-B</strain>
    </source>
</reference>
<name>A0ACC7NLK8_9BURK</name>
<accession>A0ACC7NLK8</accession>
<organism evidence="1 2">
    <name type="scientific">Paraburkholderia rhynchosiae</name>
    <dbReference type="NCBI Taxonomy" id="487049"/>
    <lineage>
        <taxon>Bacteria</taxon>
        <taxon>Pseudomonadati</taxon>
        <taxon>Pseudomonadota</taxon>
        <taxon>Betaproteobacteria</taxon>
        <taxon>Burkholderiales</taxon>
        <taxon>Burkholderiaceae</taxon>
        <taxon>Paraburkholderia</taxon>
    </lineage>
</organism>
<evidence type="ECO:0000313" key="2">
    <source>
        <dbReference type="Proteomes" id="UP001629235"/>
    </source>
</evidence>
<dbReference type="Proteomes" id="UP001629235">
    <property type="component" value="Unassembled WGS sequence"/>
</dbReference>
<protein>
    <submittedName>
        <fullName evidence="1">Heme-binding protein</fullName>
    </submittedName>
</protein>
<gene>
    <name evidence="1" type="ORF">PQR01_27490</name>
</gene>
<sequence>MDFNHSFPTGSSTHKDQANLLSHLNLQLAQALLARAVDKVRQQFGKPVCISVCDSHGFLIAFFRMDDAPVRSIQLAHQKAYTSTRLGVTTEAFHARLRREEIPISYFCDPLLTALPGGAVLSDAQGTVIGAIGISGLTPAEDQALADELARFGTPCSLQGDAP</sequence>
<keyword evidence="2" id="KW-1185">Reference proteome</keyword>